<name>A0A7Y8Y3D7_9FLAO</name>
<sequence>MKTKALKTTAAIILAITTFESEAQTAENAKNQFVQIDDAKIAYRQIGKGTPLILANRMRGTLDTWDPLFLNKLAEKNTVIYFDYPGIGYSTGKLPTDFSIVANYVVKFADALKIKKFAMGGWSWGGYVTQTTLIDYPDRVTHGILIGTNPPGKVDLPIQQFWVERALKPINNLEDEEILFFEPASEASRKAAKESHDRIYARPGVVDKIPSEMPVFMEYLKGHEKMKEDKEGRFEKLAGTNVPLLIISGDNDTSVPFENWLPLVKKTKKAQLLVLDEAGHGPQHQYPELSATFTSEFIKYTK</sequence>
<dbReference type="AlphaFoldDB" id="A0A7Y8Y3D7"/>
<dbReference type="GO" id="GO:0046464">
    <property type="term" value="P:acylglycerol catabolic process"/>
    <property type="evidence" value="ECO:0007669"/>
    <property type="project" value="TreeGrafter"/>
</dbReference>
<feature type="domain" description="AB hydrolase-1" evidence="1">
    <location>
        <begin position="60"/>
        <end position="284"/>
    </location>
</feature>
<dbReference type="EMBL" id="JACBJI010000003">
    <property type="protein sequence ID" value="NYA71203.1"/>
    <property type="molecule type" value="Genomic_DNA"/>
</dbReference>
<dbReference type="SUPFAM" id="SSF53474">
    <property type="entry name" value="alpha/beta-Hydrolases"/>
    <property type="match status" value="1"/>
</dbReference>
<keyword evidence="2" id="KW-0378">Hydrolase</keyword>
<evidence type="ECO:0000259" key="1">
    <source>
        <dbReference type="Pfam" id="PF00561"/>
    </source>
</evidence>
<dbReference type="Gene3D" id="3.40.50.1820">
    <property type="entry name" value="alpha/beta hydrolase"/>
    <property type="match status" value="1"/>
</dbReference>
<dbReference type="InterPro" id="IPR000073">
    <property type="entry name" value="AB_hydrolase_1"/>
</dbReference>
<evidence type="ECO:0000313" key="2">
    <source>
        <dbReference type="EMBL" id="NYA71203.1"/>
    </source>
</evidence>
<dbReference type="Proteomes" id="UP000535020">
    <property type="component" value="Unassembled WGS sequence"/>
</dbReference>
<gene>
    <name evidence="2" type="ORF">HZF10_09755</name>
</gene>
<dbReference type="PRINTS" id="PR00111">
    <property type="entry name" value="ABHYDROLASE"/>
</dbReference>
<dbReference type="PANTHER" id="PTHR43798:SF5">
    <property type="entry name" value="MONOACYLGLYCEROL LIPASE ABHD6"/>
    <property type="match status" value="1"/>
</dbReference>
<dbReference type="Pfam" id="PF00561">
    <property type="entry name" value="Abhydrolase_1"/>
    <property type="match status" value="1"/>
</dbReference>
<keyword evidence="3" id="KW-1185">Reference proteome</keyword>
<protein>
    <submittedName>
        <fullName evidence="2">Alpha/beta hydrolase</fullName>
    </submittedName>
</protein>
<organism evidence="2 3">
    <name type="scientific">Flavobacterium agri</name>
    <dbReference type="NCBI Taxonomy" id="2743471"/>
    <lineage>
        <taxon>Bacteria</taxon>
        <taxon>Pseudomonadati</taxon>
        <taxon>Bacteroidota</taxon>
        <taxon>Flavobacteriia</taxon>
        <taxon>Flavobacteriales</taxon>
        <taxon>Flavobacteriaceae</taxon>
        <taxon>Flavobacterium</taxon>
    </lineage>
</organism>
<dbReference type="RefSeq" id="WP_176006004.1">
    <property type="nucleotide sequence ID" value="NZ_JABWMI010000010.1"/>
</dbReference>
<dbReference type="GO" id="GO:0047372">
    <property type="term" value="F:monoacylglycerol lipase activity"/>
    <property type="evidence" value="ECO:0007669"/>
    <property type="project" value="TreeGrafter"/>
</dbReference>
<dbReference type="PANTHER" id="PTHR43798">
    <property type="entry name" value="MONOACYLGLYCEROL LIPASE"/>
    <property type="match status" value="1"/>
</dbReference>
<accession>A0A7Y8Y3D7</accession>
<proteinExistence type="predicted"/>
<dbReference type="GO" id="GO:0016020">
    <property type="term" value="C:membrane"/>
    <property type="evidence" value="ECO:0007669"/>
    <property type="project" value="TreeGrafter"/>
</dbReference>
<dbReference type="InterPro" id="IPR050266">
    <property type="entry name" value="AB_hydrolase_sf"/>
</dbReference>
<reference evidence="2 3" key="1">
    <citation type="submission" date="2020-07" db="EMBL/GenBank/DDBJ databases">
        <authorList>
            <person name="Sun Q."/>
        </authorList>
    </citation>
    <scope>NUCLEOTIDE SEQUENCE [LARGE SCALE GENOMIC DNA]</scope>
    <source>
        <strain evidence="2 3">MAH-1</strain>
    </source>
</reference>
<dbReference type="InterPro" id="IPR029058">
    <property type="entry name" value="AB_hydrolase_fold"/>
</dbReference>
<comment type="caution">
    <text evidence="2">The sequence shown here is derived from an EMBL/GenBank/DDBJ whole genome shotgun (WGS) entry which is preliminary data.</text>
</comment>
<evidence type="ECO:0000313" key="3">
    <source>
        <dbReference type="Proteomes" id="UP000535020"/>
    </source>
</evidence>